<dbReference type="EMBL" id="ACPB03006088">
    <property type="status" value="NOT_ANNOTATED_CDS"/>
    <property type="molecule type" value="Genomic_DNA"/>
</dbReference>
<name>T1IDB7_RHOPR</name>
<dbReference type="AlphaFoldDB" id="T1IDB7"/>
<evidence type="ECO:0000313" key="2">
    <source>
        <dbReference type="Proteomes" id="UP000015103"/>
    </source>
</evidence>
<accession>T1IDB7</accession>
<reference evidence="1" key="1">
    <citation type="submission" date="2015-05" db="UniProtKB">
        <authorList>
            <consortium name="EnsemblMetazoa"/>
        </authorList>
    </citation>
    <scope>IDENTIFICATION</scope>
</reference>
<dbReference type="VEuPathDB" id="VectorBase:RPRC014287"/>
<dbReference type="HOGENOM" id="CLU_2295071_0_0_1"/>
<sequence length="101" mass="11075">MNNTLSSAIFGLPNCLSAACLVVQSFDGTSKSKVVCWVAILACVETERVDVVLQVRKQKGLRKETNLRKIVGKKAEERSEEGTRCGGFCQSLGLKGSRRRE</sequence>
<dbReference type="Proteomes" id="UP000015103">
    <property type="component" value="Unassembled WGS sequence"/>
</dbReference>
<evidence type="ECO:0000313" key="1">
    <source>
        <dbReference type="EnsemblMetazoa" id="RPRC014287-PA"/>
    </source>
</evidence>
<organism evidence="1 2">
    <name type="scientific">Rhodnius prolixus</name>
    <name type="common">Triatomid bug</name>
    <dbReference type="NCBI Taxonomy" id="13249"/>
    <lineage>
        <taxon>Eukaryota</taxon>
        <taxon>Metazoa</taxon>
        <taxon>Ecdysozoa</taxon>
        <taxon>Arthropoda</taxon>
        <taxon>Hexapoda</taxon>
        <taxon>Insecta</taxon>
        <taxon>Pterygota</taxon>
        <taxon>Neoptera</taxon>
        <taxon>Paraneoptera</taxon>
        <taxon>Hemiptera</taxon>
        <taxon>Heteroptera</taxon>
        <taxon>Panheteroptera</taxon>
        <taxon>Cimicomorpha</taxon>
        <taxon>Reduviidae</taxon>
        <taxon>Triatominae</taxon>
        <taxon>Rhodnius</taxon>
    </lineage>
</organism>
<dbReference type="InParanoid" id="T1IDB7"/>
<protein>
    <submittedName>
        <fullName evidence="1">Uncharacterized protein</fullName>
    </submittedName>
</protein>
<proteinExistence type="predicted"/>
<dbReference type="EnsemblMetazoa" id="RPRC014287-RA">
    <property type="protein sequence ID" value="RPRC014287-PA"/>
    <property type="gene ID" value="RPRC014287"/>
</dbReference>
<keyword evidence="2" id="KW-1185">Reference proteome</keyword>